<dbReference type="GeneID" id="7844067"/>
<keyword evidence="3" id="KW-1185">Reference proteome</keyword>
<feature type="region of interest" description="Disordered" evidence="1">
    <location>
        <begin position="894"/>
        <end position="914"/>
    </location>
</feature>
<feature type="compositionally biased region" description="Polar residues" evidence="1">
    <location>
        <begin position="581"/>
        <end position="600"/>
    </location>
</feature>
<dbReference type="RefSeq" id="XP_001022064.2">
    <property type="nucleotide sequence ID" value="XM_001022064.2"/>
</dbReference>
<organism evidence="2 3">
    <name type="scientific">Tetrahymena thermophila (strain SB210)</name>
    <dbReference type="NCBI Taxonomy" id="312017"/>
    <lineage>
        <taxon>Eukaryota</taxon>
        <taxon>Sar</taxon>
        <taxon>Alveolata</taxon>
        <taxon>Ciliophora</taxon>
        <taxon>Intramacronucleata</taxon>
        <taxon>Oligohymenophorea</taxon>
        <taxon>Hymenostomatida</taxon>
        <taxon>Tetrahymenina</taxon>
        <taxon>Tetrahymenidae</taxon>
        <taxon>Tetrahymena</taxon>
    </lineage>
</organism>
<proteinExistence type="predicted"/>
<evidence type="ECO:0000313" key="3">
    <source>
        <dbReference type="Proteomes" id="UP000009168"/>
    </source>
</evidence>
<evidence type="ECO:0000256" key="1">
    <source>
        <dbReference type="SAM" id="MobiDB-lite"/>
    </source>
</evidence>
<dbReference type="AlphaFoldDB" id="I7M9I5"/>
<evidence type="ECO:0000313" key="2">
    <source>
        <dbReference type="EMBL" id="EAS01819.2"/>
    </source>
</evidence>
<dbReference type="InParanoid" id="I7M9I5"/>
<gene>
    <name evidence="2" type="ORF">TTHERM_00565640</name>
</gene>
<feature type="region of interest" description="Disordered" evidence="1">
    <location>
        <begin position="1"/>
        <end position="34"/>
    </location>
</feature>
<name>I7M9I5_TETTS</name>
<reference evidence="3" key="1">
    <citation type="journal article" date="2006" name="PLoS Biol.">
        <title>Macronuclear genome sequence of the ciliate Tetrahymena thermophila, a model eukaryote.</title>
        <authorList>
            <person name="Eisen J.A."/>
            <person name="Coyne R.S."/>
            <person name="Wu M."/>
            <person name="Wu D."/>
            <person name="Thiagarajan M."/>
            <person name="Wortman J.R."/>
            <person name="Badger J.H."/>
            <person name="Ren Q."/>
            <person name="Amedeo P."/>
            <person name="Jones K.M."/>
            <person name="Tallon L.J."/>
            <person name="Delcher A.L."/>
            <person name="Salzberg S.L."/>
            <person name="Silva J.C."/>
            <person name="Haas B.J."/>
            <person name="Majoros W.H."/>
            <person name="Farzad M."/>
            <person name="Carlton J.M."/>
            <person name="Smith R.K. Jr."/>
            <person name="Garg J."/>
            <person name="Pearlman R.E."/>
            <person name="Karrer K.M."/>
            <person name="Sun L."/>
            <person name="Manning G."/>
            <person name="Elde N.C."/>
            <person name="Turkewitz A.P."/>
            <person name="Asai D.J."/>
            <person name="Wilkes D.E."/>
            <person name="Wang Y."/>
            <person name="Cai H."/>
            <person name="Collins K."/>
            <person name="Stewart B.A."/>
            <person name="Lee S.R."/>
            <person name="Wilamowska K."/>
            <person name="Weinberg Z."/>
            <person name="Ruzzo W.L."/>
            <person name="Wloga D."/>
            <person name="Gaertig J."/>
            <person name="Frankel J."/>
            <person name="Tsao C.-C."/>
            <person name="Gorovsky M.A."/>
            <person name="Keeling P.J."/>
            <person name="Waller R.F."/>
            <person name="Patron N.J."/>
            <person name="Cherry J.M."/>
            <person name="Stover N.A."/>
            <person name="Krieger C.J."/>
            <person name="del Toro C."/>
            <person name="Ryder H.F."/>
            <person name="Williamson S.C."/>
            <person name="Barbeau R.A."/>
            <person name="Hamilton E.P."/>
            <person name="Orias E."/>
        </authorList>
    </citation>
    <scope>NUCLEOTIDE SEQUENCE [LARGE SCALE GENOMIC DNA]</scope>
    <source>
        <strain evidence="3">SB210</strain>
    </source>
</reference>
<dbReference type="EMBL" id="GG662556">
    <property type="protein sequence ID" value="EAS01819.2"/>
    <property type="molecule type" value="Genomic_DNA"/>
</dbReference>
<dbReference type="KEGG" id="tet:TTHERM_00565640"/>
<dbReference type="Proteomes" id="UP000009168">
    <property type="component" value="Unassembled WGS sequence"/>
</dbReference>
<protein>
    <submittedName>
        <fullName evidence="2">Uncharacterized protein</fullName>
    </submittedName>
</protein>
<sequence length="929" mass="104797">MLSHNSSQNRMNSNYYQSEGANENNLFNGASQDQSFLSNNNNNIMSCNTNNCKPVSKILAPSHGKHSSLYEKNPGNLVQNQGIMRLPSIGQLSSTKALAINPLSPNEFGSLFDAENKFINSCSSAQQKKRMIRVQSKNKFPSDFFNENQDQFQQNNGNEEISLQSNCKFFQSPDNNFNSPSQQRMSNPQIQVNQLKLSQHSIQNSENSQSVKQFDVSVNSYSILSPRSNVDDAKKNSVQLQSPQNTQYFQRPFISAMGSRSIKSQNNQVQQQNTPLSQLKKEFQFNKNNFIEQQYDMQLSNQQNSNNINQTSKGSSAKQNVALNNQSASGSIKRLISAQLPSPMVSPSNTFRMLSPTEKHNRLLSPSSLQQTQKIQSRLILKANSQQENSEQKQNDSIQEININEIRSCTNDLSIPNSPKNVLIRQNSEKVQKCLEKTKSANSSNKKSEINTPKSQQSQKSLLHHPMSQQAQRPKIPTSSQKRTPNYDVKSSANIHEAINKGPLSTKNNEADKKNKLFQGSFKERKDTESSENSESQATKFISRKPVAVNKAKGGSNIDFSNFKVPISTINKKIKEISVLPNNQERQAGKSQTTIVSSSSKNHKEDQNQNKQVQNSEVQKKKKSKALSTTKLQSFIPLNQQESSSIAEVQIEEQIDDHQSLNAEEEHAKEEQTFFEGENSDTTKNSIQQNNTNSLNSPSLQYENLYLFSDKQIQSSQNSMVALPPPQLKQFYSDCCDTSNFNCQNTFSFPNQISVNNQDTINFQTKIDGYQQHINNQNLNQNFNNQYNQFNEFIEEHPMQQEEINSTNNYNRTANFTDYHSASQNENSQNQQKLKSSQKALPKIALNFKESEKYKPFLIRKVSSQCSMRVRGNLSSNSTCSNQSNNMGFDFMKNGSGGSTTNGKSMISSPTLLASNEHINSHEFSFSNQ</sequence>
<feature type="compositionally biased region" description="Polar residues" evidence="1">
    <location>
        <begin position="680"/>
        <end position="696"/>
    </location>
</feature>
<accession>I7M9I5</accession>
<feature type="region of interest" description="Disordered" evidence="1">
    <location>
        <begin position="581"/>
        <end position="626"/>
    </location>
</feature>
<feature type="compositionally biased region" description="Polar residues" evidence="1">
    <location>
        <begin position="450"/>
        <end position="494"/>
    </location>
</feature>
<feature type="region of interest" description="Disordered" evidence="1">
    <location>
        <begin position="665"/>
        <end position="696"/>
    </location>
</feature>
<feature type="region of interest" description="Disordered" evidence="1">
    <location>
        <begin position="436"/>
        <end position="539"/>
    </location>
</feature>